<dbReference type="STRING" id="576137.A0A1L7X3H0"/>
<dbReference type="AlphaFoldDB" id="A0A1L7X3H0"/>
<name>A0A1L7X3H0_9HELO</name>
<feature type="region of interest" description="Disordered" evidence="1">
    <location>
        <begin position="180"/>
        <end position="226"/>
    </location>
</feature>
<dbReference type="SMART" id="SM00240">
    <property type="entry name" value="FHA"/>
    <property type="match status" value="1"/>
</dbReference>
<dbReference type="Gene3D" id="2.60.200.20">
    <property type="match status" value="1"/>
</dbReference>
<evidence type="ECO:0000313" key="4">
    <source>
        <dbReference type="EMBL" id="CZR59570.1"/>
    </source>
</evidence>
<reference evidence="4 5" key="1">
    <citation type="submission" date="2016-03" db="EMBL/GenBank/DDBJ databases">
        <authorList>
            <person name="Ploux O."/>
        </authorList>
    </citation>
    <scope>NUCLEOTIDE SEQUENCE [LARGE SCALE GENOMIC DNA]</scope>
    <source>
        <strain evidence="4 5">UAMH 11012</strain>
    </source>
</reference>
<dbReference type="PANTHER" id="PTHR15715:SF48">
    <property type="entry name" value="FHA DOMAIN-CONTAINING PROTEIN"/>
    <property type="match status" value="1"/>
</dbReference>
<sequence length="781" mass="83765">MMVTPNTLRQQPTDIETAKVTFTALHGNVVPAERILFLEPGSPTAPIGRASKSISKGLFSAVDNAWFDSPVMSREHAQITMKVDDKTITIQDIGSMHGTYLNDVELPRNVSSTLNNGDIVVFGAEVRRGPETFPACSFRINFEFTETKTANTFAFPESSDIEDAEGEDYDFSEDENIGRHLQSSEDDVSFESPSPKASKISDAIDLTRDDSPDVSMSNRIDLTGETPSERNLMDLLAGRANDINHDAHPIAISLYAGNKPILVETEDEEGGFSSDSSEQSDGASIDSDSSEDSDGCLEQEPSDASEASENESEDMVIDTYDIESVHDFSDVDEEEASPADKISCFAQATHDNPTILLSDIRTRTQFPESVAEDEDDDNESDLGLSEAGEAGIQALFDDGLLENDARSDSENEPDSEPEHDSEAMDISLVEDIGSAVSAAAATPVTTLASIPPLRLATEHSTSYATQQAFTGDKLGLSYPSIRQPSPSDAAMVKSAIPQQQNGYPTGVCDVGTFGKSTAQILGDKTGKSAFFEAREANKAKFNEEVKKPQLNFDGPSASSSPFKLPRNSGFGYSFTPATSVSTGSQNVRRVGFGFGSGFGSNSKFTFLPKPAFPTREPCSFLDKPDEAPVPARTPSPPLDMTSAYSFSVSKTTAVTPTQLNSRGIKINDIIDTSATPQRPLRLKRKADEISDATDKELRIWAKSSSASKPTKIATDIKPTEDEVTAETVAAQPISNNAVVSEGRPTKRIRKLLENVGYAALGGVAVGAGLFTVLVATAPDLL</sequence>
<keyword evidence="5" id="KW-1185">Reference proteome</keyword>
<dbReference type="OrthoDB" id="4096268at2759"/>
<evidence type="ECO:0000256" key="1">
    <source>
        <dbReference type="SAM" id="MobiDB-lite"/>
    </source>
</evidence>
<feature type="region of interest" description="Disordered" evidence="1">
    <location>
        <begin position="267"/>
        <end position="314"/>
    </location>
</feature>
<feature type="compositionally biased region" description="Acidic residues" evidence="1">
    <location>
        <begin position="288"/>
        <end position="314"/>
    </location>
</feature>
<dbReference type="InterPro" id="IPR051176">
    <property type="entry name" value="Cent_Immune-Sig_Mod"/>
</dbReference>
<dbReference type="InterPro" id="IPR008984">
    <property type="entry name" value="SMAD_FHA_dom_sf"/>
</dbReference>
<dbReference type="Pfam" id="PF00498">
    <property type="entry name" value="FHA"/>
    <property type="match status" value="1"/>
</dbReference>
<feature type="region of interest" description="Disordered" evidence="1">
    <location>
        <begin position="403"/>
        <end position="422"/>
    </location>
</feature>
<evidence type="ECO:0000256" key="2">
    <source>
        <dbReference type="SAM" id="Phobius"/>
    </source>
</evidence>
<accession>A0A1L7X3H0</accession>
<dbReference type="InterPro" id="IPR000253">
    <property type="entry name" value="FHA_dom"/>
</dbReference>
<organism evidence="4 5">
    <name type="scientific">Phialocephala subalpina</name>
    <dbReference type="NCBI Taxonomy" id="576137"/>
    <lineage>
        <taxon>Eukaryota</taxon>
        <taxon>Fungi</taxon>
        <taxon>Dikarya</taxon>
        <taxon>Ascomycota</taxon>
        <taxon>Pezizomycotina</taxon>
        <taxon>Leotiomycetes</taxon>
        <taxon>Helotiales</taxon>
        <taxon>Mollisiaceae</taxon>
        <taxon>Phialocephala</taxon>
        <taxon>Phialocephala fortinii species complex</taxon>
    </lineage>
</organism>
<feature type="compositionally biased region" description="Low complexity" evidence="1">
    <location>
        <begin position="271"/>
        <end position="287"/>
    </location>
</feature>
<protein>
    <recommendedName>
        <fullName evidence="3">FHA domain-containing protein</fullName>
    </recommendedName>
</protein>
<proteinExistence type="predicted"/>
<dbReference type="PROSITE" id="PS50006">
    <property type="entry name" value="FHA_DOMAIN"/>
    <property type="match status" value="1"/>
</dbReference>
<evidence type="ECO:0000259" key="3">
    <source>
        <dbReference type="PROSITE" id="PS50006"/>
    </source>
</evidence>
<keyword evidence="2" id="KW-0472">Membrane</keyword>
<feature type="domain" description="FHA" evidence="3">
    <location>
        <begin position="45"/>
        <end position="106"/>
    </location>
</feature>
<dbReference type="GO" id="GO:0005737">
    <property type="term" value="C:cytoplasm"/>
    <property type="evidence" value="ECO:0007669"/>
    <property type="project" value="TreeGrafter"/>
</dbReference>
<keyword evidence="2" id="KW-0812">Transmembrane</keyword>
<dbReference type="Proteomes" id="UP000184330">
    <property type="component" value="Unassembled WGS sequence"/>
</dbReference>
<dbReference type="SUPFAM" id="SSF49879">
    <property type="entry name" value="SMAD/FHA domain"/>
    <property type="match status" value="1"/>
</dbReference>
<dbReference type="EMBL" id="FJOG01000014">
    <property type="protein sequence ID" value="CZR59570.1"/>
    <property type="molecule type" value="Genomic_DNA"/>
</dbReference>
<feature type="transmembrane region" description="Helical" evidence="2">
    <location>
        <begin position="755"/>
        <end position="777"/>
    </location>
</feature>
<keyword evidence="2" id="KW-1133">Transmembrane helix</keyword>
<gene>
    <name evidence="4" type="ORF">PAC_09464</name>
</gene>
<evidence type="ECO:0000313" key="5">
    <source>
        <dbReference type="Proteomes" id="UP000184330"/>
    </source>
</evidence>
<dbReference type="PANTHER" id="PTHR15715">
    <property type="entry name" value="CENTROSOMAL PROTEIN OF 170 KDA"/>
    <property type="match status" value="1"/>
</dbReference>